<proteinExistence type="predicted"/>
<reference evidence="1" key="2">
    <citation type="journal article" date="2015" name="Fish Shellfish Immunol.">
        <title>Early steps in the European eel (Anguilla anguilla)-Vibrio vulnificus interaction in the gills: Role of the RtxA13 toxin.</title>
        <authorList>
            <person name="Callol A."/>
            <person name="Pajuelo D."/>
            <person name="Ebbesson L."/>
            <person name="Teles M."/>
            <person name="MacKenzie S."/>
            <person name="Amaro C."/>
        </authorList>
    </citation>
    <scope>NUCLEOTIDE SEQUENCE</scope>
</reference>
<evidence type="ECO:0000313" key="1">
    <source>
        <dbReference type="EMBL" id="JAH23120.1"/>
    </source>
</evidence>
<accession>A0A0E9R3Q0</accession>
<organism evidence="1">
    <name type="scientific">Anguilla anguilla</name>
    <name type="common">European freshwater eel</name>
    <name type="synonym">Muraena anguilla</name>
    <dbReference type="NCBI Taxonomy" id="7936"/>
    <lineage>
        <taxon>Eukaryota</taxon>
        <taxon>Metazoa</taxon>
        <taxon>Chordata</taxon>
        <taxon>Craniata</taxon>
        <taxon>Vertebrata</taxon>
        <taxon>Euteleostomi</taxon>
        <taxon>Actinopterygii</taxon>
        <taxon>Neopterygii</taxon>
        <taxon>Teleostei</taxon>
        <taxon>Anguilliformes</taxon>
        <taxon>Anguillidae</taxon>
        <taxon>Anguilla</taxon>
    </lineage>
</organism>
<reference evidence="1" key="1">
    <citation type="submission" date="2014-11" db="EMBL/GenBank/DDBJ databases">
        <authorList>
            <person name="Amaro Gonzalez C."/>
        </authorList>
    </citation>
    <scope>NUCLEOTIDE SEQUENCE</scope>
</reference>
<sequence>MYFMHSQQGYYHQLKLRQKPCVKKKIYTNPKLK</sequence>
<dbReference type="AlphaFoldDB" id="A0A0E9R3Q0"/>
<name>A0A0E9R3Q0_ANGAN</name>
<protein>
    <submittedName>
        <fullName evidence="1">Uncharacterized protein</fullName>
    </submittedName>
</protein>
<dbReference type="EMBL" id="GBXM01085457">
    <property type="protein sequence ID" value="JAH23120.1"/>
    <property type="molecule type" value="Transcribed_RNA"/>
</dbReference>